<comment type="catalytic activity">
    <reaction evidence="10 11">
        <text>L-lysyl(79)-[histone H3] + 3 S-adenosyl-L-methionine = N(6),N(6),N(6)-trimethyl-L-lysyl(79)-[histone H3] + 3 S-adenosyl-L-homocysteine + 3 H(+)</text>
        <dbReference type="Rhea" id="RHEA:60328"/>
        <dbReference type="Rhea" id="RHEA-COMP:15549"/>
        <dbReference type="Rhea" id="RHEA-COMP:15552"/>
        <dbReference type="ChEBI" id="CHEBI:15378"/>
        <dbReference type="ChEBI" id="CHEBI:29969"/>
        <dbReference type="ChEBI" id="CHEBI:57856"/>
        <dbReference type="ChEBI" id="CHEBI:59789"/>
        <dbReference type="ChEBI" id="CHEBI:61961"/>
        <dbReference type="EC" id="2.1.1.360"/>
    </reaction>
</comment>
<comment type="subcellular location">
    <subcellularLocation>
        <location evidence="1 11">Nucleus</location>
    </subcellularLocation>
</comment>
<evidence type="ECO:0000259" key="13">
    <source>
        <dbReference type="PROSITE" id="PS51569"/>
    </source>
</evidence>
<accession>A8N0W1</accession>
<dbReference type="FunFam" id="3.40.50.150:FF:000033">
    <property type="entry name" value="Histone-lysine N-methyltransferase, H3 lysine-79 specific"/>
    <property type="match status" value="1"/>
</dbReference>
<dbReference type="GO" id="GO:0000077">
    <property type="term" value="P:DNA damage checkpoint signaling"/>
    <property type="evidence" value="ECO:0007669"/>
    <property type="project" value="TreeGrafter"/>
</dbReference>
<comment type="function">
    <text evidence="11">Histone methyltransferase that specifically trimethylates histone H3 to form H3K79me3. This methylation is required for telomere silencing and for the pachytene checkpoint during the meiotic cell cycle by allowing the recruitment of RAD9 to double strand breaks. Nucleosomes are preferred as substrate compared to free histone.</text>
</comment>
<evidence type="ECO:0000256" key="3">
    <source>
        <dbReference type="ARBA" id="ARBA00020987"/>
    </source>
</evidence>
<comment type="caution">
    <text evidence="14">The sequence shown here is derived from an EMBL/GenBank/DDBJ whole genome shotgun (WGS) entry which is preliminary data.</text>
</comment>
<dbReference type="PROSITE" id="PS51569">
    <property type="entry name" value="DOT1"/>
    <property type="match status" value="1"/>
</dbReference>
<reference evidence="14 15" key="1">
    <citation type="journal article" date="2010" name="Proc. Natl. Acad. Sci. U.S.A.">
        <title>Insights into evolution of multicellular fungi from the assembled chromosomes of the mushroom Coprinopsis cinerea (Coprinus cinereus).</title>
        <authorList>
            <person name="Stajich J.E."/>
            <person name="Wilke S.K."/>
            <person name="Ahren D."/>
            <person name="Au C.H."/>
            <person name="Birren B.W."/>
            <person name="Borodovsky M."/>
            <person name="Burns C."/>
            <person name="Canback B."/>
            <person name="Casselton L.A."/>
            <person name="Cheng C.K."/>
            <person name="Deng J."/>
            <person name="Dietrich F.S."/>
            <person name="Fargo D.C."/>
            <person name="Farman M.L."/>
            <person name="Gathman A.C."/>
            <person name="Goldberg J."/>
            <person name="Guigo R."/>
            <person name="Hoegger P.J."/>
            <person name="Hooker J.B."/>
            <person name="Huggins A."/>
            <person name="James T.Y."/>
            <person name="Kamada T."/>
            <person name="Kilaru S."/>
            <person name="Kodira C."/>
            <person name="Kues U."/>
            <person name="Kupfer D."/>
            <person name="Kwan H.S."/>
            <person name="Lomsadze A."/>
            <person name="Li W."/>
            <person name="Lilly W.W."/>
            <person name="Ma L.J."/>
            <person name="Mackey A.J."/>
            <person name="Manning G."/>
            <person name="Martin F."/>
            <person name="Muraguchi H."/>
            <person name="Natvig D.O."/>
            <person name="Palmerini H."/>
            <person name="Ramesh M.A."/>
            <person name="Rehmeyer C.J."/>
            <person name="Roe B.A."/>
            <person name="Shenoy N."/>
            <person name="Stanke M."/>
            <person name="Ter-Hovhannisyan V."/>
            <person name="Tunlid A."/>
            <person name="Velagapudi R."/>
            <person name="Vision T.J."/>
            <person name="Zeng Q."/>
            <person name="Zolan M.E."/>
            <person name="Pukkila P.J."/>
        </authorList>
    </citation>
    <scope>NUCLEOTIDE SEQUENCE [LARGE SCALE GENOMIC DNA]</scope>
    <source>
        <strain evidence="15">Okayama-7 / 130 / ATCC MYA-4618 / FGSC 9003</strain>
    </source>
</reference>
<evidence type="ECO:0000313" key="14">
    <source>
        <dbReference type="EMBL" id="EAU93345.2"/>
    </source>
</evidence>
<sequence>MTAVHPPTYLTELEFFEGKRRCRKNAVPSSPSSSTTSASFEWKVIAAPTTEHNASSPIRSSIPPPSSSPATSSRSTPSSCPSSPPKKRKSLQPPEPEAVLVDPEPAAREPKRQRTASSSKGKTKRRKGPGWSKPFVPPAPSSRPRSLAPSIYRNSRSRSTSAFPSSDSETPIFKRQWRTDESGDPGSNHLSSEDVVKKLMKSYKAYFRNHDNPDDTSFEPENLPLVELEYPNAHAVERFLLLAPKDKDHYNPVYDLESTLCTMIEFYCTKEQQARFGPNPNDWRSEGLSPPPSRSPSPSPSTSSSRNPLFRPRTTRSTLPIIRAFKRAIHRHDGPAFMEAMADVNMLLRELKYPYLEDIMSPQLGNGLMAAPTAWTETGLPKGVLMRLIEENYQRTVGPNVRKLKRYEAFSSTVYGELMPNLVYEILKITNLNENSLFLDLGSGVGNVVVQASLQTGCRSFGIELMPEPARVAEDVVEQMRIRARMWGLRMGEVELEKGDMLKSKRVDELMPQADVVLVDNKVFEESLNEALKPKFLDLKEGAIVVSLAPFVSSLNARVTERNVDDITAIFDVTEREYSSGSVSWGNSGGSYYIHRVDRTGYAKIREQFENARAQMRPLRRRA</sequence>
<dbReference type="InterPro" id="IPR030445">
    <property type="entry name" value="H3-K79_meTrfase"/>
</dbReference>
<feature type="domain" description="DOT1" evidence="13">
    <location>
        <begin position="291"/>
        <end position="610"/>
    </location>
</feature>
<evidence type="ECO:0000256" key="1">
    <source>
        <dbReference type="ARBA" id="ARBA00004123"/>
    </source>
</evidence>
<dbReference type="PANTHER" id="PTHR21451:SF0">
    <property type="entry name" value="HISTONE-LYSINE N-METHYLTRANSFERASE, H3 LYSINE-79 SPECIFIC"/>
    <property type="match status" value="1"/>
</dbReference>
<keyword evidence="4 11" id="KW-0489">Methyltransferase</keyword>
<evidence type="ECO:0000256" key="8">
    <source>
        <dbReference type="ARBA" id="ARBA00023242"/>
    </source>
</evidence>
<dbReference type="InParanoid" id="A8N0W1"/>
<comment type="miscellaneous">
    <text evidence="11">In contrast to other lysine histone methyltransferases, it does not contain a SET domain, suggesting the existence of another mechanism for methylation of lysine residues of histones.</text>
</comment>
<name>A8N0W1_COPC7</name>
<dbReference type="GO" id="GO:0006281">
    <property type="term" value="P:DNA repair"/>
    <property type="evidence" value="ECO:0007669"/>
    <property type="project" value="TreeGrafter"/>
</dbReference>
<dbReference type="EC" id="2.1.1.360" evidence="2 11"/>
<evidence type="ECO:0000256" key="12">
    <source>
        <dbReference type="SAM" id="MobiDB-lite"/>
    </source>
</evidence>
<keyword evidence="15" id="KW-1185">Reference proteome</keyword>
<dbReference type="SUPFAM" id="SSF53335">
    <property type="entry name" value="S-adenosyl-L-methionine-dependent methyltransferases"/>
    <property type="match status" value="1"/>
</dbReference>
<evidence type="ECO:0000256" key="9">
    <source>
        <dbReference type="ARBA" id="ARBA00029821"/>
    </source>
</evidence>
<evidence type="ECO:0000256" key="5">
    <source>
        <dbReference type="ARBA" id="ARBA00022679"/>
    </source>
</evidence>
<evidence type="ECO:0000256" key="2">
    <source>
        <dbReference type="ARBA" id="ARBA00012190"/>
    </source>
</evidence>
<dbReference type="InterPro" id="IPR025789">
    <property type="entry name" value="DOT1_dom"/>
</dbReference>
<keyword evidence="5 11" id="KW-0808">Transferase</keyword>
<dbReference type="CDD" id="cd02440">
    <property type="entry name" value="AdoMet_MTases"/>
    <property type="match status" value="1"/>
</dbReference>
<dbReference type="InterPro" id="IPR029063">
    <property type="entry name" value="SAM-dependent_MTases_sf"/>
</dbReference>
<dbReference type="OrthoDB" id="443402at2759"/>
<evidence type="ECO:0000256" key="11">
    <source>
        <dbReference type="RuleBase" id="RU271113"/>
    </source>
</evidence>
<dbReference type="OMA" id="PIMCLES"/>
<dbReference type="GeneID" id="6004936"/>
<organism evidence="14 15">
    <name type="scientific">Coprinopsis cinerea (strain Okayama-7 / 130 / ATCC MYA-4618 / FGSC 9003)</name>
    <name type="common">Inky cap fungus</name>
    <name type="synonym">Hormographiella aspergillata</name>
    <dbReference type="NCBI Taxonomy" id="240176"/>
    <lineage>
        <taxon>Eukaryota</taxon>
        <taxon>Fungi</taxon>
        <taxon>Dikarya</taxon>
        <taxon>Basidiomycota</taxon>
        <taxon>Agaricomycotina</taxon>
        <taxon>Agaricomycetes</taxon>
        <taxon>Agaricomycetidae</taxon>
        <taxon>Agaricales</taxon>
        <taxon>Agaricineae</taxon>
        <taxon>Psathyrellaceae</taxon>
        <taxon>Coprinopsis</taxon>
    </lineage>
</organism>
<feature type="compositionally biased region" description="Low complexity" evidence="12">
    <location>
        <begin position="68"/>
        <end position="81"/>
    </location>
</feature>
<protein>
    <recommendedName>
        <fullName evidence="3 11">Histone-lysine N-methyltransferase, H3 lysine-79 specific</fullName>
        <ecNumber evidence="2 11">2.1.1.360</ecNumber>
    </recommendedName>
    <alternativeName>
        <fullName evidence="9 11">Histone H3-K79 methyltransferase</fullName>
    </alternativeName>
</protein>
<dbReference type="GO" id="GO:0140956">
    <property type="term" value="F:histone H3K79 trimethyltransferase activity"/>
    <property type="evidence" value="ECO:0007669"/>
    <property type="project" value="UniProtKB-EC"/>
</dbReference>
<dbReference type="AlphaFoldDB" id="A8N0W1"/>
<dbReference type="STRING" id="240176.A8N0W1"/>
<gene>
    <name evidence="14" type="ORF">CC1G_08658</name>
</gene>
<dbReference type="RefSeq" id="XP_001828512.2">
    <property type="nucleotide sequence ID" value="XM_001828460.2"/>
</dbReference>
<dbReference type="HOGENOM" id="CLU_027287_1_0_1"/>
<evidence type="ECO:0000256" key="7">
    <source>
        <dbReference type="ARBA" id="ARBA00022853"/>
    </source>
</evidence>
<dbReference type="GO" id="GO:0032259">
    <property type="term" value="P:methylation"/>
    <property type="evidence" value="ECO:0007669"/>
    <property type="project" value="UniProtKB-KW"/>
</dbReference>
<evidence type="ECO:0000256" key="10">
    <source>
        <dbReference type="ARBA" id="ARBA00047770"/>
    </source>
</evidence>
<evidence type="ECO:0000256" key="4">
    <source>
        <dbReference type="ARBA" id="ARBA00022603"/>
    </source>
</evidence>
<keyword evidence="8 11" id="KW-0539">Nucleus</keyword>
<keyword evidence="6 11" id="KW-0949">S-adenosyl-L-methionine</keyword>
<proteinExistence type="inferred from homology"/>
<feature type="compositionally biased region" description="Pro residues" evidence="12">
    <location>
        <begin position="289"/>
        <end position="299"/>
    </location>
</feature>
<feature type="region of interest" description="Disordered" evidence="12">
    <location>
        <begin position="50"/>
        <end position="192"/>
    </location>
</feature>
<dbReference type="KEGG" id="cci:CC1G_08658"/>
<dbReference type="GO" id="GO:0005634">
    <property type="term" value="C:nucleus"/>
    <property type="evidence" value="ECO:0007669"/>
    <property type="project" value="UniProtKB-SubCell"/>
</dbReference>
<comment type="similarity">
    <text evidence="11">Belongs to the class I-like SAM-binding methyltransferase superfamily. DOT1 family.</text>
</comment>
<dbReference type="Pfam" id="PF08123">
    <property type="entry name" value="DOT1"/>
    <property type="match status" value="1"/>
</dbReference>
<keyword evidence="7 11" id="KW-0156">Chromatin regulator</keyword>
<feature type="compositionally biased region" description="Low complexity" evidence="12">
    <location>
        <begin position="157"/>
        <end position="168"/>
    </location>
</feature>
<dbReference type="EMBL" id="AACS02000001">
    <property type="protein sequence ID" value="EAU93345.2"/>
    <property type="molecule type" value="Genomic_DNA"/>
</dbReference>
<dbReference type="Proteomes" id="UP000001861">
    <property type="component" value="Unassembled WGS sequence"/>
</dbReference>
<evidence type="ECO:0000313" key="15">
    <source>
        <dbReference type="Proteomes" id="UP000001861"/>
    </source>
</evidence>
<evidence type="ECO:0000256" key="6">
    <source>
        <dbReference type="ARBA" id="ARBA00022691"/>
    </source>
</evidence>
<feature type="region of interest" description="Disordered" evidence="12">
    <location>
        <begin position="277"/>
        <end position="312"/>
    </location>
</feature>
<dbReference type="Gene3D" id="3.40.50.150">
    <property type="entry name" value="Vaccinia Virus protein VP39"/>
    <property type="match status" value="1"/>
</dbReference>
<dbReference type="eggNOG" id="KOG3924">
    <property type="taxonomic scope" value="Eukaryota"/>
</dbReference>
<dbReference type="PANTHER" id="PTHR21451">
    <property type="entry name" value="HISTONE H3 METHYLTRANSFERASE"/>
    <property type="match status" value="1"/>
</dbReference>
<comment type="activity regulation">
    <text evidence="11">Ubiquitination of histone H2B to form H2BK123ub1 is required for efficient DOT1 methyltransferase activity on histone H3.</text>
</comment>
<dbReference type="VEuPathDB" id="FungiDB:CC1G_08658"/>